<keyword evidence="12" id="KW-1185">Reference proteome</keyword>
<dbReference type="InterPro" id="IPR005467">
    <property type="entry name" value="His_kinase_dom"/>
</dbReference>
<evidence type="ECO:0000259" key="10">
    <source>
        <dbReference type="PROSITE" id="PS50109"/>
    </source>
</evidence>
<dbReference type="Proteomes" id="UP000182034">
    <property type="component" value="Unassembled WGS sequence"/>
</dbReference>
<keyword evidence="7" id="KW-0067">ATP-binding</keyword>
<evidence type="ECO:0000256" key="9">
    <source>
        <dbReference type="SAM" id="MobiDB-lite"/>
    </source>
</evidence>
<dbReference type="InterPro" id="IPR003594">
    <property type="entry name" value="HATPase_dom"/>
</dbReference>
<name>A0A1K2IY17_9FLAO</name>
<dbReference type="Pfam" id="PF13589">
    <property type="entry name" value="HATPase_c_3"/>
    <property type="match status" value="1"/>
</dbReference>
<dbReference type="GO" id="GO:0005524">
    <property type="term" value="F:ATP binding"/>
    <property type="evidence" value="ECO:0007669"/>
    <property type="project" value="UniProtKB-KW"/>
</dbReference>
<evidence type="ECO:0000256" key="5">
    <source>
        <dbReference type="ARBA" id="ARBA00022741"/>
    </source>
</evidence>
<evidence type="ECO:0000313" key="12">
    <source>
        <dbReference type="Proteomes" id="UP000182034"/>
    </source>
</evidence>
<keyword evidence="5" id="KW-0547">Nucleotide-binding</keyword>
<feature type="compositionally biased region" description="Basic and acidic residues" evidence="9">
    <location>
        <begin position="490"/>
        <end position="502"/>
    </location>
</feature>
<dbReference type="RefSeq" id="WP_083582410.1">
    <property type="nucleotide sequence ID" value="NZ_FPKW01000024.1"/>
</dbReference>
<dbReference type="PANTHER" id="PTHR43065">
    <property type="entry name" value="SENSOR HISTIDINE KINASE"/>
    <property type="match status" value="1"/>
</dbReference>
<keyword evidence="6 11" id="KW-0418">Kinase</keyword>
<dbReference type="SMART" id="SM00387">
    <property type="entry name" value="HATPase_c"/>
    <property type="match status" value="1"/>
</dbReference>
<gene>
    <name evidence="11" type="ORF">SAMN05216324_1243</name>
</gene>
<dbReference type="OrthoDB" id="9816482at2"/>
<keyword evidence="8" id="KW-0902">Two-component regulatory system</keyword>
<accession>A0A1K2IY17</accession>
<feature type="region of interest" description="Disordered" evidence="9">
    <location>
        <begin position="482"/>
        <end position="502"/>
    </location>
</feature>
<dbReference type="STRING" id="1612149.SAMN05216324_1243"/>
<sequence length="769" mass="88340">MSEKIEIQKKLQDVIINDPDNIDLILSLSRDLALLDENNARFLVDAGVIDRLGKELVARHETAVSELVKNSFDADSTFSKIYFNDVDDYGGQLIIDDDGNGMSREQLLSGFMRISSTEKIHEPLSPIYSRSRAGRKGIGRFATQRLGSALTIITQTADSTKAIKLKIDWDNYSIDKDLMSISNSLEFVEKTKTKGTTLIIDDLRDWWSEAMIKRVYRYTLDIIQPFPISNVENLNPESDHEIIKDPGFTISCFKDSNIIADTQSMFYDHAAAEIMGGIDEHNMGYWKIVDSKLSGVTTISNQLISKDDNIDNVPYKFLKGVSLKAYYYIYNVGLIPKQVETYIDSKKGGIKIYRNGFRVLPYGEEDNDWVTLDESVRTRRYLFVHGNHNFFGFVEIKGDNPNFVELSSREGFLSNEAYQELVDFTYKCLTSAVRRIASERGIKETTDQKDWDRKYSRTAKQAVEEAVEILEDFANEFEKENSDGFTFNDEETKEKNREKANKAREKAEELRHALEFIDEINMLRVLAGLGVVIGEFTHEIFQYLTPFEIDTQFLLDNLPIASEEYEKALDLQGRFKSFRIYASYFDETISENVNRELKVIDLRHVINPFFKSLENDLLRNNIALDVNYLDIDLYTCKMHPSEWASILFNLYSNSKKAMKRRGIIDRKIKINAGKLEDKLFVEFLDNGDGIPFENREKIFDAFFTTSSPRSKSNISNELSGTGLGLKIIKDIIESYQGEITVENPEENYSTNIRIEIPIAKNEDIPNDYF</sequence>
<evidence type="ECO:0000256" key="4">
    <source>
        <dbReference type="ARBA" id="ARBA00022679"/>
    </source>
</evidence>
<dbReference type="EMBL" id="FPKW01000024">
    <property type="protein sequence ID" value="SFZ96683.1"/>
    <property type="molecule type" value="Genomic_DNA"/>
</dbReference>
<comment type="catalytic activity">
    <reaction evidence="1">
        <text>ATP + protein L-histidine = ADP + protein N-phospho-L-histidine.</text>
        <dbReference type="EC" id="2.7.13.3"/>
    </reaction>
</comment>
<evidence type="ECO:0000256" key="6">
    <source>
        <dbReference type="ARBA" id="ARBA00022777"/>
    </source>
</evidence>
<evidence type="ECO:0000256" key="1">
    <source>
        <dbReference type="ARBA" id="ARBA00000085"/>
    </source>
</evidence>
<dbReference type="GO" id="GO:0004673">
    <property type="term" value="F:protein histidine kinase activity"/>
    <property type="evidence" value="ECO:0007669"/>
    <property type="project" value="UniProtKB-EC"/>
</dbReference>
<dbReference type="EC" id="2.7.13.3" evidence="2"/>
<evidence type="ECO:0000256" key="7">
    <source>
        <dbReference type="ARBA" id="ARBA00022840"/>
    </source>
</evidence>
<reference evidence="12" key="1">
    <citation type="submission" date="2016-10" db="EMBL/GenBank/DDBJ databases">
        <authorList>
            <person name="Varghese N."/>
            <person name="Submissions S."/>
        </authorList>
    </citation>
    <scope>NUCLEOTIDE SEQUENCE [LARGE SCALE GENOMIC DNA]</scope>
    <source>
        <strain evidence="12">SUR2</strain>
    </source>
</reference>
<organism evidence="11 12">
    <name type="scientific">Chryseobacterium limigenitum</name>
    <dbReference type="NCBI Taxonomy" id="1612149"/>
    <lineage>
        <taxon>Bacteria</taxon>
        <taxon>Pseudomonadati</taxon>
        <taxon>Bacteroidota</taxon>
        <taxon>Flavobacteriia</taxon>
        <taxon>Flavobacteriales</taxon>
        <taxon>Weeksellaceae</taxon>
        <taxon>Chryseobacterium group</taxon>
        <taxon>Chryseobacterium</taxon>
    </lineage>
</organism>
<dbReference type="Pfam" id="PF02518">
    <property type="entry name" value="HATPase_c"/>
    <property type="match status" value="1"/>
</dbReference>
<dbReference type="PANTHER" id="PTHR43065:SF10">
    <property type="entry name" value="PEROXIDE STRESS-ACTIVATED HISTIDINE KINASE MAK3"/>
    <property type="match status" value="1"/>
</dbReference>
<keyword evidence="3" id="KW-0597">Phosphoprotein</keyword>
<dbReference type="PROSITE" id="PS50109">
    <property type="entry name" value="HIS_KIN"/>
    <property type="match status" value="1"/>
</dbReference>
<dbReference type="GO" id="GO:0000160">
    <property type="term" value="P:phosphorelay signal transduction system"/>
    <property type="evidence" value="ECO:0007669"/>
    <property type="project" value="UniProtKB-KW"/>
</dbReference>
<feature type="domain" description="Histidine kinase" evidence="10">
    <location>
        <begin position="535"/>
        <end position="760"/>
    </location>
</feature>
<evidence type="ECO:0000256" key="3">
    <source>
        <dbReference type="ARBA" id="ARBA00022553"/>
    </source>
</evidence>
<keyword evidence="4" id="KW-0808">Transferase</keyword>
<dbReference type="PRINTS" id="PR00344">
    <property type="entry name" value="BCTRLSENSOR"/>
</dbReference>
<dbReference type="AlphaFoldDB" id="A0A1K2IY17"/>
<protein>
    <recommendedName>
        <fullName evidence="2">histidine kinase</fullName>
        <ecNumber evidence="2">2.7.13.3</ecNumber>
    </recommendedName>
</protein>
<proteinExistence type="predicted"/>
<evidence type="ECO:0000256" key="8">
    <source>
        <dbReference type="ARBA" id="ARBA00023012"/>
    </source>
</evidence>
<dbReference type="SUPFAM" id="SSF55874">
    <property type="entry name" value="ATPase domain of HSP90 chaperone/DNA topoisomerase II/histidine kinase"/>
    <property type="match status" value="2"/>
</dbReference>
<evidence type="ECO:0000313" key="11">
    <source>
        <dbReference type="EMBL" id="SFZ96683.1"/>
    </source>
</evidence>
<dbReference type="InterPro" id="IPR004358">
    <property type="entry name" value="Sig_transdc_His_kin-like_C"/>
</dbReference>
<evidence type="ECO:0000256" key="2">
    <source>
        <dbReference type="ARBA" id="ARBA00012438"/>
    </source>
</evidence>
<dbReference type="Gene3D" id="3.30.565.10">
    <property type="entry name" value="Histidine kinase-like ATPase, C-terminal domain"/>
    <property type="match status" value="2"/>
</dbReference>
<dbReference type="InterPro" id="IPR036890">
    <property type="entry name" value="HATPase_C_sf"/>
</dbReference>